<dbReference type="RefSeq" id="XP_016831975.1">
    <property type="nucleotide sequence ID" value="XM_016976486.3"/>
</dbReference>
<comment type="subcellular location">
    <subcellularLocation>
        <location evidence="1">Cytoplasm</location>
    </subcellularLocation>
</comment>
<accession>A0A9J7JAN9</accession>
<dbReference type="GeneID" id="100752436"/>
<dbReference type="InterPro" id="IPR000210">
    <property type="entry name" value="BTB/POZ_dom"/>
</dbReference>
<reference evidence="7" key="3">
    <citation type="submission" date="2025-08" db="UniProtKB">
        <authorList>
            <consortium name="RefSeq"/>
        </authorList>
    </citation>
    <scope>IDENTIFICATION</scope>
    <source>
        <strain evidence="7">17A/GY</strain>
        <tissue evidence="7">Liver</tissue>
    </source>
</reference>
<dbReference type="GO" id="GO:0042327">
    <property type="term" value="P:positive regulation of phosphorylation"/>
    <property type="evidence" value="ECO:0007669"/>
    <property type="project" value="TreeGrafter"/>
</dbReference>
<dbReference type="PANTHER" id="PTHR21637:SF1">
    <property type="entry name" value="BTB_POZ DOMAIN-CONTAINING PROTEIN KCTD20"/>
    <property type="match status" value="1"/>
</dbReference>
<name>A0A9J7JAN9_CRIGR</name>
<evidence type="ECO:0000259" key="5">
    <source>
        <dbReference type="SMART" id="SM00225"/>
    </source>
</evidence>
<organism evidence="6 7">
    <name type="scientific">Cricetulus griseus</name>
    <name type="common">Chinese hamster</name>
    <name type="synonym">Cricetulus barabensis griseus</name>
    <dbReference type="NCBI Taxonomy" id="10029"/>
    <lineage>
        <taxon>Eukaryota</taxon>
        <taxon>Metazoa</taxon>
        <taxon>Chordata</taxon>
        <taxon>Craniata</taxon>
        <taxon>Vertebrata</taxon>
        <taxon>Euteleostomi</taxon>
        <taxon>Mammalia</taxon>
        <taxon>Eutheria</taxon>
        <taxon>Euarchontoglires</taxon>
        <taxon>Glires</taxon>
        <taxon>Rodentia</taxon>
        <taxon>Myomorpha</taxon>
        <taxon>Muroidea</taxon>
        <taxon>Cricetidae</taxon>
        <taxon>Cricetinae</taxon>
        <taxon>Cricetulus</taxon>
    </lineage>
</organism>
<reference evidence="6" key="1">
    <citation type="journal article" date="2018" name="Biotechnol. Bioeng.">
        <title>A reference genome of the Chinese hamster based on a hybrid assembly strategy.</title>
        <authorList>
            <person name="Rupp O."/>
            <person name="MacDonald M.L."/>
            <person name="Li S."/>
            <person name="Dhiman H."/>
            <person name="Polson S."/>
            <person name="Griep S."/>
            <person name="Heffner K."/>
            <person name="Hernandez I."/>
            <person name="Brinkrolf K."/>
            <person name="Jadhav V."/>
            <person name="Samoudi M."/>
            <person name="Hao H."/>
            <person name="Kingham B."/>
            <person name="Goesmann A."/>
            <person name="Betenbaugh M.J."/>
            <person name="Lewis N.E."/>
            <person name="Borth N."/>
            <person name="Lee K.H."/>
        </authorList>
    </citation>
    <scope>NUCLEOTIDE SEQUENCE [LARGE SCALE GENOMIC DNA]</scope>
    <source>
        <strain evidence="6">17A/GY</strain>
    </source>
</reference>
<feature type="region of interest" description="Disordered" evidence="3">
    <location>
        <begin position="23"/>
        <end position="47"/>
    </location>
</feature>
<dbReference type="FunFam" id="3.30.710.10:FF:000017">
    <property type="entry name" value="BTB/POZ domain-containing protein 10 isoform X1"/>
    <property type="match status" value="1"/>
</dbReference>
<evidence type="ECO:0000313" key="7">
    <source>
        <dbReference type="RefSeq" id="XP_027250257.1"/>
    </source>
</evidence>
<proteinExistence type="predicted"/>
<evidence type="ECO:0000256" key="2">
    <source>
        <dbReference type="ARBA" id="ARBA00022490"/>
    </source>
</evidence>
<feature type="domain" description="BTB" evidence="5">
    <location>
        <begin position="119"/>
        <end position="224"/>
    </location>
</feature>
<dbReference type="OrthoDB" id="10034757at2759"/>
<dbReference type="Pfam" id="PF16017">
    <property type="entry name" value="BTB_3"/>
    <property type="match status" value="1"/>
</dbReference>
<dbReference type="CTD" id="222658"/>
<evidence type="ECO:0000256" key="4">
    <source>
        <dbReference type="SAM" id="Phobius"/>
    </source>
</evidence>
<gene>
    <name evidence="7" type="primary">Kctd20</name>
</gene>
<dbReference type="PANTHER" id="PTHR21637">
    <property type="entry name" value="BTB/POZ DOMAIN-CONTAINING PROTEIN 10-RELATED"/>
    <property type="match status" value="1"/>
</dbReference>
<dbReference type="CDD" id="cd18386">
    <property type="entry name" value="BTB_POZ_KCTD20"/>
    <property type="match status" value="1"/>
</dbReference>
<dbReference type="AlphaFoldDB" id="A0A9J7JAN9"/>
<dbReference type="Proteomes" id="UP001108280">
    <property type="component" value="Chromosome 1"/>
</dbReference>
<dbReference type="GO" id="GO:0005737">
    <property type="term" value="C:cytoplasm"/>
    <property type="evidence" value="ECO:0007669"/>
    <property type="project" value="UniProtKB-SubCell"/>
</dbReference>
<feature type="transmembrane region" description="Helical" evidence="4">
    <location>
        <begin position="384"/>
        <end position="403"/>
    </location>
</feature>
<keyword evidence="6" id="KW-1185">Reference proteome</keyword>
<dbReference type="SMART" id="SM00225">
    <property type="entry name" value="BTB"/>
    <property type="match status" value="1"/>
</dbReference>
<keyword evidence="4" id="KW-1133">Transmembrane helix</keyword>
<dbReference type="InterPro" id="IPR039886">
    <property type="entry name" value="BTBD10/KCTD20"/>
</dbReference>
<keyword evidence="4" id="KW-0472">Membrane</keyword>
<dbReference type="Gene3D" id="3.30.710.10">
    <property type="entry name" value="Potassium Channel Kv1.1, Chain A"/>
    <property type="match status" value="1"/>
</dbReference>
<dbReference type="InterPro" id="IPR011333">
    <property type="entry name" value="SKP1/BTB/POZ_sf"/>
</dbReference>
<dbReference type="RefSeq" id="XP_027250257.1">
    <property type="nucleotide sequence ID" value="XM_027394456.2"/>
</dbReference>
<sequence>MSVHQGSDGDRVLQPELSCLGDETLAATQEKERKQQQLGVPWTSYSHSPLATRSEDFALEYASQPASLQHPPVMPLPEDSKGSCFQSGSKRSHEPFIVSERFGNSGVGFGGSPHSQAPEKVTLLVDGTRFVVNPQIFTAHPDTMLGRMFGPGREYNFTRPNEKGEYEIAEGISAAVFRTVLDYYKTGVINCPDGISIPDLRDTCDYLCINFDSNTIRCQDLSALLHELSNDGAHKQFDHYLEELILPIMVGCAKKGERECHIVVLTDEDSVDWDEDHPPPMGEEYSQILYSSKLYRFFKYIENRDVAKTLLKERGLKNIRIGIEVDAGASIFCWDCELGVFLLQATLPAKRRLRGGLVGGLKLSTITYSAPLSRCRGRRKKGRVAMWISSVFAANPSLTWWLLERTSWKTRR</sequence>
<reference evidence="6" key="2">
    <citation type="journal article" date="2020" name="Biotechnol. Bioeng.">
        <title>Chromosome-scale scaffolds for the Chinese hamster reference genome assembly to facilitate the study of the CHO epigenome.</title>
        <authorList>
            <person name="Hilliard W."/>
            <person name="MacDonald M."/>
            <person name="Lee K.H."/>
        </authorList>
    </citation>
    <scope>NUCLEOTIDE SEQUENCE [LARGE SCALE GENOMIC DNA]</scope>
    <source>
        <strain evidence="6">17A/GY</strain>
    </source>
</reference>
<evidence type="ECO:0000256" key="1">
    <source>
        <dbReference type="ARBA" id="ARBA00004496"/>
    </source>
</evidence>
<protein>
    <submittedName>
        <fullName evidence="7">BTB/POZ domain-containing protein KCTD20 isoform X2</fullName>
    </submittedName>
</protein>
<keyword evidence="2" id="KW-0963">Cytoplasm</keyword>
<dbReference type="InterPro" id="IPR039885">
    <property type="entry name" value="BTBD10/KCTD20_BTB/POZ"/>
</dbReference>
<evidence type="ECO:0000256" key="3">
    <source>
        <dbReference type="SAM" id="MobiDB-lite"/>
    </source>
</evidence>
<evidence type="ECO:0000313" key="6">
    <source>
        <dbReference type="Proteomes" id="UP001108280"/>
    </source>
</evidence>
<keyword evidence="4" id="KW-0812">Transmembrane</keyword>
<dbReference type="SUPFAM" id="SSF54695">
    <property type="entry name" value="POZ domain"/>
    <property type="match status" value="1"/>
</dbReference>